<feature type="region of interest" description="Disordered" evidence="1">
    <location>
        <begin position="1"/>
        <end position="350"/>
    </location>
</feature>
<gene>
    <name evidence="2" type="ORF">NX778_07505</name>
</gene>
<feature type="compositionally biased region" description="Basic and acidic residues" evidence="1">
    <location>
        <begin position="301"/>
        <end position="313"/>
    </location>
</feature>
<name>A0ABT2CWC0_9BURK</name>
<evidence type="ECO:0000313" key="3">
    <source>
        <dbReference type="Proteomes" id="UP001204621"/>
    </source>
</evidence>
<sequence length="350" mass="35846">MDANQRSEANKQTNNGGNEKGTPGAQGKTRAGGALDHTYPKGAEAAPRVTGAGHKEGSMQSGVGPGVYDSSYQRSDGKGEDLKGGSMQTQQTGGSGAQQGITDSHQQAMEQRSGAYGKLEQPVGDRPRDQGVSLQGDRHGGKTPATERMNPQNAAQPELQSGSAGGVHGNQQSSTQGGGQRGPNAALPRNLGGSMGQQSASTQGTQGGGQAGPQSDPGSVQRGGSMHQQSARGQSGTQPDQRSGSGQGHDSTDRIGSQTGNYQREMGVHQSNDLQGGLPRSPGNAGPYPDAGSTHQTGPDNHADLLRNDRGIHESNNSSGGLPRSPGGANKLAADEKMDDDTGFSNPRRR</sequence>
<feature type="compositionally biased region" description="Polar residues" evidence="1">
    <location>
        <begin position="149"/>
        <end position="162"/>
    </location>
</feature>
<feature type="compositionally biased region" description="Polar residues" evidence="1">
    <location>
        <begin position="1"/>
        <end position="17"/>
    </location>
</feature>
<dbReference type="EMBL" id="JANUGU010000002">
    <property type="protein sequence ID" value="MCS0657906.1"/>
    <property type="molecule type" value="Genomic_DNA"/>
</dbReference>
<dbReference type="RefSeq" id="WP_258811103.1">
    <property type="nucleotide sequence ID" value="NZ_JANUGU010000002.1"/>
</dbReference>
<keyword evidence="3" id="KW-1185">Reference proteome</keyword>
<organism evidence="2 3">
    <name type="scientific">Massilia terrae</name>
    <dbReference type="NCBI Taxonomy" id="1811224"/>
    <lineage>
        <taxon>Bacteria</taxon>
        <taxon>Pseudomonadati</taxon>
        <taxon>Pseudomonadota</taxon>
        <taxon>Betaproteobacteria</taxon>
        <taxon>Burkholderiales</taxon>
        <taxon>Oxalobacteraceae</taxon>
        <taxon>Telluria group</taxon>
        <taxon>Massilia</taxon>
    </lineage>
</organism>
<protein>
    <submittedName>
        <fullName evidence="2">Uncharacterized protein</fullName>
    </submittedName>
</protein>
<accession>A0ABT2CWC0</accession>
<evidence type="ECO:0000313" key="2">
    <source>
        <dbReference type="EMBL" id="MCS0657906.1"/>
    </source>
</evidence>
<proteinExistence type="predicted"/>
<reference evidence="2 3" key="1">
    <citation type="submission" date="2022-08" db="EMBL/GenBank/DDBJ databases">
        <title>Reclassification of Massilia species as members of the genera Telluria, Duganella, Pseudoduganella, Mokoshia gen. nov. and Zemynaea gen. nov. using orthogonal and non-orthogonal genome-based approaches.</title>
        <authorList>
            <person name="Bowman J.P."/>
        </authorList>
    </citation>
    <scope>NUCLEOTIDE SEQUENCE [LARGE SCALE GENOMIC DNA]</scope>
    <source>
        <strain evidence="2 3">JCM 31606</strain>
    </source>
</reference>
<evidence type="ECO:0000256" key="1">
    <source>
        <dbReference type="SAM" id="MobiDB-lite"/>
    </source>
</evidence>
<comment type="caution">
    <text evidence="2">The sequence shown here is derived from an EMBL/GenBank/DDBJ whole genome shotgun (WGS) entry which is preliminary data.</text>
</comment>
<feature type="compositionally biased region" description="Polar residues" evidence="1">
    <location>
        <begin position="101"/>
        <end position="110"/>
    </location>
</feature>
<dbReference type="Proteomes" id="UP001204621">
    <property type="component" value="Unassembled WGS sequence"/>
</dbReference>
<feature type="compositionally biased region" description="Polar residues" evidence="1">
    <location>
        <begin position="226"/>
        <end position="244"/>
    </location>
</feature>